<dbReference type="InterPro" id="IPR039946">
    <property type="entry name" value="ZN839"/>
</dbReference>
<evidence type="ECO:0000313" key="4">
    <source>
        <dbReference type="EMBL" id="JAS37140.1"/>
    </source>
</evidence>
<feature type="compositionally biased region" description="Basic and acidic residues" evidence="1">
    <location>
        <begin position="861"/>
        <end position="874"/>
    </location>
</feature>
<evidence type="ECO:0000313" key="3">
    <source>
        <dbReference type="EMBL" id="JAS05625.1"/>
    </source>
</evidence>
<sequence length="1100" mass="123883">MNNARMFFVNGQPILIQSDSNSTSVNSINADLFQQALQDNNMSQDITVIDHTCDNFLTSKTQGTLEDASEEKEYIAILGEQDTEESATIHLTLEQAEELGLHFEVDSINQSSLNSNIKSDEVATNEEFIVQNTPNKILFEDSVTDNSIQLSDNSKVETNNYLQQSNNLSSQNQINNTESEQVTLIPQFINGTMTYTMQISKQPNNEFMEIKDSAFALHSSDQGSIIPNTLSTICTSDFNFSNLSTSMMSIIQPTVPSTQIGLLSTNCIEPIMSTGIQTKVNFERDTGPKLAYILPHSSSNSTSEINKINSIPTLQNSSLPQIIEPVKKPKILTNGKLKLKPSPKTPLLPKNDSNFRPSSSTDNTIIKPSNKETGFQEVVNLNLGSSVNKLSHCKEISTSKLLDDVNNSESQVLHADNPVTLSKSIEVNHPNKGESIYLSKSAEIKSKNPKPMISSKIVDFLPEDVSAAFNRIPINSKKPLGSNENPIQLVQQGQTFHSMQTLSAEQLKKVMTVLQQKHIEPVTSGKNVLYDPESKTRIIYRVVCPEELYLRKKNDKNIPSKRRGRPKRIRLDNNQGNGTSEVETIGDDELPRKKTTFSRTRSGRLSRPPKHMVRDYKRIMKLDGEESEGAYSDYHSDHEAEPRVSTNLLPGLSMKQKRNISSQFHCPTCGKIYLGFARMARHFDKYPDHGSSDYLKMLRNTNPEENIEYNGSSSGIWRGGMKFGKRRGKVRIRSGCLDDFTMDKCDRLKEVLESCENNDIATVAGPAVAKVLTAEELFMLRFNTIRGKGQLATIYNELKKLVKKIQELCSKIFKPLDHHLEQIDKCFTFEIDDELMSKVLEVPYGSYQVYETELDSPVSKQDIKSNENVSKDELPTSTQEISNVERQESAEENSTHEVSDYIGSDSDEDLREKCTVKDKFSEDENHSQVLSTLCSMDKNIRKQKEDSRVTTQFLLPSEEIICDSDERDLESVDKIVSERFQNLTGTQHQDLCKTDVEDLIKGFSVLDHRIVGDAMRHRSDLEPSDDLMDGFSIASRRSHIVSASTEDLIKSLEHFGSELNNSEERSEFTSTNVDRESFTRVSNVDLDFEVLSREFDSSNR</sequence>
<dbReference type="AlphaFoldDB" id="A0A1B6EGW9"/>
<feature type="compositionally biased region" description="Basic residues" evidence="1">
    <location>
        <begin position="559"/>
        <end position="568"/>
    </location>
</feature>
<dbReference type="Pfam" id="PF15961">
    <property type="entry name" value="DUF4764"/>
    <property type="match status" value="1"/>
</dbReference>
<dbReference type="EMBL" id="GEDC01031673">
    <property type="protein sequence ID" value="JAS05625.1"/>
    <property type="molecule type" value="Transcribed_RNA"/>
</dbReference>
<evidence type="ECO:0000259" key="2">
    <source>
        <dbReference type="Pfam" id="PF15961"/>
    </source>
</evidence>
<evidence type="ECO:0000256" key="1">
    <source>
        <dbReference type="SAM" id="MobiDB-lite"/>
    </source>
</evidence>
<reference evidence="4" key="1">
    <citation type="submission" date="2015-12" db="EMBL/GenBank/DDBJ databases">
        <title>De novo transcriptome assembly of four potential Pierce s Disease insect vectors from Arizona vineyards.</title>
        <authorList>
            <person name="Tassone E.E."/>
        </authorList>
    </citation>
    <scope>NUCLEOTIDE SEQUENCE</scope>
</reference>
<dbReference type="PANTHER" id="PTHR16116:SF5">
    <property type="entry name" value="ZINC FINGER PROTEIN 839"/>
    <property type="match status" value="1"/>
</dbReference>
<feature type="compositionally biased region" description="Polar residues" evidence="1">
    <location>
        <begin position="351"/>
        <end position="369"/>
    </location>
</feature>
<feature type="compositionally biased region" description="Low complexity" evidence="1">
    <location>
        <begin position="340"/>
        <end position="350"/>
    </location>
</feature>
<feature type="domain" description="DUF4764" evidence="2">
    <location>
        <begin position="590"/>
        <end position="700"/>
    </location>
</feature>
<feature type="region of interest" description="Disordered" evidence="1">
    <location>
        <begin position="858"/>
        <end position="910"/>
    </location>
</feature>
<feature type="region of interest" description="Disordered" evidence="1">
    <location>
        <begin position="555"/>
        <end position="584"/>
    </location>
</feature>
<organism evidence="4">
    <name type="scientific">Clastoptera arizonana</name>
    <name type="common">Arizona spittle bug</name>
    <dbReference type="NCBI Taxonomy" id="38151"/>
    <lineage>
        <taxon>Eukaryota</taxon>
        <taxon>Metazoa</taxon>
        <taxon>Ecdysozoa</taxon>
        <taxon>Arthropoda</taxon>
        <taxon>Hexapoda</taxon>
        <taxon>Insecta</taxon>
        <taxon>Pterygota</taxon>
        <taxon>Neoptera</taxon>
        <taxon>Paraneoptera</taxon>
        <taxon>Hemiptera</taxon>
        <taxon>Auchenorrhyncha</taxon>
        <taxon>Cercopoidea</taxon>
        <taxon>Clastopteridae</taxon>
        <taxon>Clastoptera</taxon>
    </lineage>
</organism>
<dbReference type="PANTHER" id="PTHR16116">
    <property type="entry name" value="ZINC FINGER PROTEIN 839"/>
    <property type="match status" value="1"/>
</dbReference>
<proteinExistence type="predicted"/>
<name>A0A1B6EGW9_9HEMI</name>
<protein>
    <recommendedName>
        <fullName evidence="2">DUF4764 domain-containing protein</fullName>
    </recommendedName>
</protein>
<gene>
    <name evidence="3" type="ORF">g.8250</name>
    <name evidence="4" type="ORF">g.8252</name>
</gene>
<feature type="region of interest" description="Disordered" evidence="1">
    <location>
        <begin position="336"/>
        <end position="369"/>
    </location>
</feature>
<feature type="compositionally biased region" description="Polar residues" evidence="1">
    <location>
        <begin position="572"/>
        <end position="582"/>
    </location>
</feature>
<accession>A0A1B6EGW9</accession>
<dbReference type="EMBL" id="GEDC01000158">
    <property type="protein sequence ID" value="JAS37140.1"/>
    <property type="molecule type" value="Transcribed_RNA"/>
</dbReference>
<feature type="compositionally biased region" description="Basic and acidic residues" evidence="1">
    <location>
        <begin position="883"/>
        <end position="899"/>
    </location>
</feature>
<dbReference type="InterPro" id="IPR031885">
    <property type="entry name" value="DUF4764"/>
</dbReference>